<feature type="region of interest" description="Disordered" evidence="1">
    <location>
        <begin position="1"/>
        <end position="128"/>
    </location>
</feature>
<feature type="compositionally biased region" description="Low complexity" evidence="1">
    <location>
        <begin position="107"/>
        <end position="126"/>
    </location>
</feature>
<evidence type="ECO:0000313" key="2">
    <source>
        <dbReference type="EMBL" id="MDC0670101.1"/>
    </source>
</evidence>
<feature type="compositionally biased region" description="Low complexity" evidence="1">
    <location>
        <begin position="7"/>
        <end position="54"/>
    </location>
</feature>
<evidence type="ECO:0000256" key="1">
    <source>
        <dbReference type="SAM" id="MobiDB-lite"/>
    </source>
</evidence>
<dbReference type="Proteomes" id="UP001217838">
    <property type="component" value="Unassembled WGS sequence"/>
</dbReference>
<feature type="compositionally biased region" description="Low complexity" evidence="1">
    <location>
        <begin position="65"/>
        <end position="83"/>
    </location>
</feature>
<reference evidence="2 3" key="1">
    <citation type="submission" date="2022-11" db="EMBL/GenBank/DDBJ databases">
        <title>Minimal conservation of predation-associated metabolite biosynthetic gene clusters underscores biosynthetic potential of Myxococcota including descriptions for ten novel species: Archangium lansinium sp. nov., Myxococcus landrumus sp. nov., Nannocystis bai.</title>
        <authorList>
            <person name="Ahearne A."/>
            <person name="Stevens C."/>
            <person name="Dowd S."/>
        </authorList>
    </citation>
    <scope>NUCLEOTIDE SEQUENCE [LARGE SCALE GENOMIC DNA]</scope>
    <source>
        <strain evidence="2 3">NCELM</strain>
    </source>
</reference>
<sequence length="319" mass="31027">MDAPTQGTDSLSDSDSGDNTTTTSASASSGTTSASGSTETSGGDSEASRGSGIDSDSDASDSSDAETSSGGVDSGPASDSSDGGTTGGVDSGTASDGDTGGGGTSNGGIDSDTAGDTSDSGNNDTGSSGGDGGCGFHTHTQGGWGTSCAGNNPGCYRDSHFAAAFPDGLVVGCDVYAATLLNSAAVERALPAGGTPRALLPEEETTYDGSDADPTVKTVFFGQVIALALNVAFDANDDFKQNDDPTPLGELVIVDPASACLGMSVASVLAEANLALGACPSQLSPADLTACAALINESFSDSEAMCSDRLALPDKNSAQ</sequence>
<keyword evidence="3" id="KW-1185">Reference proteome</keyword>
<gene>
    <name evidence="2" type="ORF">POL58_20275</name>
</gene>
<organism evidence="2 3">
    <name type="scientific">Nannocystis radixulma</name>
    <dbReference type="NCBI Taxonomy" id="2995305"/>
    <lineage>
        <taxon>Bacteria</taxon>
        <taxon>Pseudomonadati</taxon>
        <taxon>Myxococcota</taxon>
        <taxon>Polyangia</taxon>
        <taxon>Nannocystales</taxon>
        <taxon>Nannocystaceae</taxon>
        <taxon>Nannocystis</taxon>
    </lineage>
</organism>
<feature type="compositionally biased region" description="Acidic residues" evidence="1">
    <location>
        <begin position="55"/>
        <end position="64"/>
    </location>
</feature>
<name>A0ABT5BAT6_9BACT</name>
<proteinExistence type="predicted"/>
<protein>
    <submittedName>
        <fullName evidence="2">Uncharacterized protein</fullName>
    </submittedName>
</protein>
<dbReference type="RefSeq" id="WP_271999916.1">
    <property type="nucleotide sequence ID" value="NZ_JAQNDN010000010.1"/>
</dbReference>
<comment type="caution">
    <text evidence="2">The sequence shown here is derived from an EMBL/GenBank/DDBJ whole genome shotgun (WGS) entry which is preliminary data.</text>
</comment>
<evidence type="ECO:0000313" key="3">
    <source>
        <dbReference type="Proteomes" id="UP001217838"/>
    </source>
</evidence>
<dbReference type="EMBL" id="JAQNDN010000010">
    <property type="protein sequence ID" value="MDC0670101.1"/>
    <property type="molecule type" value="Genomic_DNA"/>
</dbReference>
<accession>A0ABT5BAT6</accession>